<accession>A0A2C9VCR9</accession>
<keyword evidence="3" id="KW-1185">Reference proteome</keyword>
<dbReference type="Proteomes" id="UP000091857">
    <property type="component" value="Chromosome 9"/>
</dbReference>
<protein>
    <submittedName>
        <fullName evidence="2">Uncharacterized protein</fullName>
    </submittedName>
</protein>
<dbReference type="AlphaFoldDB" id="A0A2C9VCR9"/>
<proteinExistence type="predicted"/>
<dbReference type="Gramene" id="Manes.09G169500.3.v8.1">
    <property type="protein sequence ID" value="Manes.09G169500.3.v8.1.CDS.1"/>
    <property type="gene ID" value="Manes.09G169500.v8.1"/>
</dbReference>
<dbReference type="EMBL" id="CM004395">
    <property type="protein sequence ID" value="OAY42307.1"/>
    <property type="molecule type" value="Genomic_DNA"/>
</dbReference>
<keyword evidence="1" id="KW-1133">Transmembrane helix</keyword>
<evidence type="ECO:0000313" key="3">
    <source>
        <dbReference type="Proteomes" id="UP000091857"/>
    </source>
</evidence>
<sequence length="119" mass="13659">MGYVCIASTIIGLSASFILFLPNLKRWQKQQIATKKLKIINEALAHAEERAMRYQQRHDHILTQICSHYLSHQDLEEALAAARAAMNEALRFVVRLREMQIKILINFPDEANISVLDIS</sequence>
<reference evidence="3" key="1">
    <citation type="journal article" date="2016" name="Nat. Biotechnol.">
        <title>Sequencing wild and cultivated cassava and related species reveals extensive interspecific hybridization and genetic diversity.</title>
        <authorList>
            <person name="Bredeson J.V."/>
            <person name="Lyons J.B."/>
            <person name="Prochnik S.E."/>
            <person name="Wu G.A."/>
            <person name="Ha C.M."/>
            <person name="Edsinger-Gonzales E."/>
            <person name="Grimwood J."/>
            <person name="Schmutz J."/>
            <person name="Rabbi I.Y."/>
            <person name="Egesi C."/>
            <person name="Nauluvula P."/>
            <person name="Lebot V."/>
            <person name="Ndunguru J."/>
            <person name="Mkamilo G."/>
            <person name="Bart R.S."/>
            <person name="Setter T.L."/>
            <person name="Gleadow R.M."/>
            <person name="Kulakow P."/>
            <person name="Ferguson M.E."/>
            <person name="Rounsley S."/>
            <person name="Rokhsar D.S."/>
        </authorList>
    </citation>
    <scope>NUCLEOTIDE SEQUENCE [LARGE SCALE GENOMIC DNA]</scope>
    <source>
        <strain evidence="3">cv. AM560-2</strain>
    </source>
</reference>
<evidence type="ECO:0000256" key="1">
    <source>
        <dbReference type="SAM" id="Phobius"/>
    </source>
</evidence>
<organism evidence="2 3">
    <name type="scientific">Manihot esculenta</name>
    <name type="common">Cassava</name>
    <name type="synonym">Jatropha manihot</name>
    <dbReference type="NCBI Taxonomy" id="3983"/>
    <lineage>
        <taxon>Eukaryota</taxon>
        <taxon>Viridiplantae</taxon>
        <taxon>Streptophyta</taxon>
        <taxon>Embryophyta</taxon>
        <taxon>Tracheophyta</taxon>
        <taxon>Spermatophyta</taxon>
        <taxon>Magnoliopsida</taxon>
        <taxon>eudicotyledons</taxon>
        <taxon>Gunneridae</taxon>
        <taxon>Pentapetalae</taxon>
        <taxon>rosids</taxon>
        <taxon>fabids</taxon>
        <taxon>Malpighiales</taxon>
        <taxon>Euphorbiaceae</taxon>
        <taxon>Crotonoideae</taxon>
        <taxon>Manihoteae</taxon>
        <taxon>Manihot</taxon>
    </lineage>
</organism>
<gene>
    <name evidence="2" type="ORF">MANES_09G169500v8</name>
</gene>
<feature type="transmembrane region" description="Helical" evidence="1">
    <location>
        <begin position="6"/>
        <end position="24"/>
    </location>
</feature>
<keyword evidence="1" id="KW-0812">Transmembrane</keyword>
<comment type="caution">
    <text evidence="2">The sequence shown here is derived from an EMBL/GenBank/DDBJ whole genome shotgun (WGS) entry which is preliminary data.</text>
</comment>
<keyword evidence="1" id="KW-0472">Membrane</keyword>
<name>A0A2C9VCR9_MANES</name>
<evidence type="ECO:0000313" key="2">
    <source>
        <dbReference type="EMBL" id="OAY42307.1"/>
    </source>
</evidence>
<dbReference type="OMA" id="PNIKRWQ"/>